<comment type="similarity">
    <text evidence="1 10">Belongs to the peroxin-14 family.</text>
</comment>
<dbReference type="GO" id="GO:1990429">
    <property type="term" value="C:peroxisomal importomer complex"/>
    <property type="evidence" value="ECO:0007669"/>
    <property type="project" value="TreeGrafter"/>
</dbReference>
<evidence type="ECO:0000256" key="7">
    <source>
        <dbReference type="ARBA" id="ARBA00029502"/>
    </source>
</evidence>
<dbReference type="InterPro" id="IPR025655">
    <property type="entry name" value="PEX14"/>
</dbReference>
<keyword evidence="3 10" id="KW-0653">Protein transport</keyword>
<evidence type="ECO:0000256" key="12">
    <source>
        <dbReference type="SAM" id="MobiDB-lite"/>
    </source>
</evidence>
<keyword evidence="11" id="KW-0175">Coiled coil</keyword>
<dbReference type="PANTHER" id="PTHR23058">
    <property type="entry name" value="PEROXISOMAL MEMBRANE PROTEIN PEX14"/>
    <property type="match status" value="1"/>
</dbReference>
<dbReference type="GO" id="GO:0016560">
    <property type="term" value="P:protein import into peroxisome matrix, docking"/>
    <property type="evidence" value="ECO:0007669"/>
    <property type="project" value="UniProtKB-UniRule"/>
</dbReference>
<keyword evidence="5 10" id="KW-0472">Membrane</keyword>
<dbReference type="GO" id="GO:0005778">
    <property type="term" value="C:peroxisomal membrane"/>
    <property type="evidence" value="ECO:0007669"/>
    <property type="project" value="UniProtKB-SubCell"/>
</dbReference>
<keyword evidence="4" id="KW-0811">Translocation</keyword>
<evidence type="ECO:0000256" key="4">
    <source>
        <dbReference type="ARBA" id="ARBA00023010"/>
    </source>
</evidence>
<keyword evidence="6 10" id="KW-0576">Peroxisome</keyword>
<accession>A0A4Y7M2C9</accession>
<name>A0A4Y7M2C9_9CRUS</name>
<evidence type="ECO:0000256" key="1">
    <source>
        <dbReference type="ARBA" id="ARBA00005443"/>
    </source>
</evidence>
<feature type="domain" description="Peroxisome membrane anchor protein Pex14p N-terminal" evidence="13">
    <location>
        <begin position="31"/>
        <end position="74"/>
    </location>
</feature>
<evidence type="ECO:0000256" key="2">
    <source>
        <dbReference type="ARBA" id="ARBA00022448"/>
    </source>
</evidence>
<gene>
    <name evidence="14" type="primary">EOG090X0FQ8</name>
</gene>
<feature type="region of interest" description="Disordered" evidence="12">
    <location>
        <begin position="1"/>
        <end position="20"/>
    </location>
</feature>
<evidence type="ECO:0000256" key="5">
    <source>
        <dbReference type="ARBA" id="ARBA00023136"/>
    </source>
</evidence>
<dbReference type="GO" id="GO:0005102">
    <property type="term" value="F:signaling receptor binding"/>
    <property type="evidence" value="ECO:0007669"/>
    <property type="project" value="TreeGrafter"/>
</dbReference>
<evidence type="ECO:0000256" key="10">
    <source>
        <dbReference type="RuleBase" id="RU367032"/>
    </source>
</evidence>
<dbReference type="InterPro" id="IPR036388">
    <property type="entry name" value="WH-like_DNA-bd_sf"/>
</dbReference>
<proteinExistence type="evidence at transcript level"/>
<comment type="subcellular location">
    <subcellularLocation>
        <location evidence="9 10">Peroxisome membrane</location>
    </subcellularLocation>
</comment>
<comment type="function">
    <text evidence="10">Component of the PEX13-PEX14 docking complex, a translocon channel that specifically mediates the import of peroxisomal cargo proteins bound to PEX5 receptor. The PEX13-PEX14 docking complex forms a large import pore which can be opened to a diameter of about 9 nm. Mechanistically, PEX5 receptor along with cargo proteins associates with the PEX14 subunit of the PEX13-PEX14 docking complex in the cytosol, leading to the insertion of the receptor into the organelle membrane with the concomitant translocation of the cargo into the peroxisome matrix.</text>
</comment>
<evidence type="ECO:0000256" key="11">
    <source>
        <dbReference type="SAM" id="Coils"/>
    </source>
</evidence>
<evidence type="ECO:0000256" key="9">
    <source>
        <dbReference type="ARBA" id="ARBA00046271"/>
    </source>
</evidence>
<organism evidence="14">
    <name type="scientific">Daphnia atkinsoni</name>
    <dbReference type="NCBI Taxonomy" id="342845"/>
    <lineage>
        <taxon>Eukaryota</taxon>
        <taxon>Metazoa</taxon>
        <taxon>Ecdysozoa</taxon>
        <taxon>Arthropoda</taxon>
        <taxon>Crustacea</taxon>
        <taxon>Branchiopoda</taxon>
        <taxon>Diplostraca</taxon>
        <taxon>Cladocera</taxon>
        <taxon>Anomopoda</taxon>
        <taxon>Daphniidae</taxon>
        <taxon>Daphnia</taxon>
        <taxon>Daphnia atkinsoni group</taxon>
    </lineage>
</organism>
<dbReference type="EMBL" id="LR004260">
    <property type="protein sequence ID" value="SVE73879.1"/>
    <property type="molecule type" value="mRNA"/>
</dbReference>
<evidence type="ECO:0000256" key="6">
    <source>
        <dbReference type="ARBA" id="ARBA00023140"/>
    </source>
</evidence>
<sequence>MSDGAETINAFGNTHRHDDNAAEGNIVHPLREDLISTAVKFLQNPRVATRPRTEKEVFLQRKGLNHAEIAAAFEASGTIDNKERTQMHNSSVKLSQLHDYSPALVPRGTKWGLAKDILNATILIAGAAYSLRYLYRQFIEPFLFGHKKKKTLEDTVEEMNKNLTSLVGNVAEAVQNLSDTVVTHRTKQNEQSEIKELKAEMASLKAILLGRLSTWRNTSIVCSQLLMEADQEVTGSTGSRLSRAVSMGITAVVHGAMLSIITPLRLFANNKFCGKISRCFADKYLVYALIEFQALSSRPTMKLATQLTVTAIAVAIGRAEELNSSVTRNQGMEPGPVAKNTT</sequence>
<keyword evidence="2 10" id="KW-0813">Transport</keyword>
<protein>
    <recommendedName>
        <fullName evidence="7 10">Peroxisomal membrane protein PEX14</fullName>
    </recommendedName>
    <alternativeName>
        <fullName evidence="8 10">Peroxin-14</fullName>
    </alternativeName>
</protein>
<dbReference type="PANTHER" id="PTHR23058:SF0">
    <property type="entry name" value="PEROXISOMAL MEMBRANE PROTEIN PEX14"/>
    <property type="match status" value="1"/>
</dbReference>
<feature type="coiled-coil region" evidence="11">
    <location>
        <begin position="149"/>
        <end position="207"/>
    </location>
</feature>
<evidence type="ECO:0000256" key="8">
    <source>
        <dbReference type="ARBA" id="ARBA00029691"/>
    </source>
</evidence>
<evidence type="ECO:0000313" key="14">
    <source>
        <dbReference type="EMBL" id="SVE73879.1"/>
    </source>
</evidence>
<evidence type="ECO:0000256" key="3">
    <source>
        <dbReference type="ARBA" id="ARBA00022927"/>
    </source>
</evidence>
<dbReference type="Pfam" id="PF04695">
    <property type="entry name" value="Pex14_N"/>
    <property type="match status" value="1"/>
</dbReference>
<dbReference type="Gene3D" id="1.10.10.10">
    <property type="entry name" value="Winged helix-like DNA-binding domain superfamily/Winged helix DNA-binding domain"/>
    <property type="match status" value="1"/>
</dbReference>
<evidence type="ECO:0000259" key="13">
    <source>
        <dbReference type="Pfam" id="PF04695"/>
    </source>
</evidence>
<dbReference type="AlphaFoldDB" id="A0A4Y7M2C9"/>
<reference evidence="14" key="1">
    <citation type="submission" date="2018-08" db="EMBL/GenBank/DDBJ databases">
        <authorList>
            <person name="Cornetti L."/>
        </authorList>
    </citation>
    <scope>NUCLEOTIDE SEQUENCE</scope>
    <source>
        <strain evidence="14">IL-KID-3b-11</strain>
    </source>
</reference>
<dbReference type="InterPro" id="IPR006785">
    <property type="entry name" value="Pex14_N"/>
</dbReference>